<evidence type="ECO:0000313" key="1">
    <source>
        <dbReference type="EMBL" id="VDP00408.1"/>
    </source>
</evidence>
<dbReference type="Proteomes" id="UP000277204">
    <property type="component" value="Unassembled WGS sequence"/>
</dbReference>
<organism evidence="1 2">
    <name type="scientific">Schistosoma margrebowiei</name>
    <dbReference type="NCBI Taxonomy" id="48269"/>
    <lineage>
        <taxon>Eukaryota</taxon>
        <taxon>Metazoa</taxon>
        <taxon>Spiralia</taxon>
        <taxon>Lophotrochozoa</taxon>
        <taxon>Platyhelminthes</taxon>
        <taxon>Trematoda</taxon>
        <taxon>Digenea</taxon>
        <taxon>Strigeidida</taxon>
        <taxon>Schistosomatoidea</taxon>
        <taxon>Schistosomatidae</taxon>
        <taxon>Schistosoma</taxon>
    </lineage>
</organism>
<name>A0A183M8S8_9TREM</name>
<dbReference type="AlphaFoldDB" id="A0A183M8S8"/>
<evidence type="ECO:0000313" key="2">
    <source>
        <dbReference type="Proteomes" id="UP000277204"/>
    </source>
</evidence>
<dbReference type="EMBL" id="UZAI01007843">
    <property type="protein sequence ID" value="VDP00408.1"/>
    <property type="molecule type" value="Genomic_DNA"/>
</dbReference>
<sequence length="192" mass="21525">MPCDAVGCFPQCVSDSFPDFFLRWNLICSLPYSHTIDYLFLPVSSFQHILELAGSSFLVKAVIYTDLNGTYYPWKSELQDVLSTDYTTLASSVCNLTIESLYLGDPIISKDARCFNIVFVPVNNSNEQVGTTQSGIVNVNITGVQANINIELVSINASLINESIFYNILVNGYNQLNKTLNIYVMDIEIYRE</sequence>
<gene>
    <name evidence="1" type="ORF">SMRZ_LOCUS12453</name>
</gene>
<protein>
    <submittedName>
        <fullName evidence="1">Uncharacterized protein</fullName>
    </submittedName>
</protein>
<keyword evidence="2" id="KW-1185">Reference proteome</keyword>
<reference evidence="1 2" key="1">
    <citation type="submission" date="2018-11" db="EMBL/GenBank/DDBJ databases">
        <authorList>
            <consortium name="Pathogen Informatics"/>
        </authorList>
    </citation>
    <scope>NUCLEOTIDE SEQUENCE [LARGE SCALE GENOMIC DNA]</scope>
    <source>
        <strain evidence="1 2">Zambia</strain>
    </source>
</reference>
<accession>A0A183M8S8</accession>
<proteinExistence type="predicted"/>